<protein>
    <submittedName>
        <fullName evidence="2">Uncharacterized protein</fullName>
    </submittedName>
</protein>
<feature type="transmembrane region" description="Helical" evidence="1">
    <location>
        <begin position="34"/>
        <end position="60"/>
    </location>
</feature>
<reference evidence="2" key="1">
    <citation type="journal article" date="2014" name="Front. Microbiol.">
        <title>High frequency of phylogenetically diverse reductive dehalogenase-homologous genes in deep subseafloor sedimentary metagenomes.</title>
        <authorList>
            <person name="Kawai M."/>
            <person name="Futagami T."/>
            <person name="Toyoda A."/>
            <person name="Takaki Y."/>
            <person name="Nishi S."/>
            <person name="Hori S."/>
            <person name="Arai W."/>
            <person name="Tsubouchi T."/>
            <person name="Morono Y."/>
            <person name="Uchiyama I."/>
            <person name="Ito T."/>
            <person name="Fujiyama A."/>
            <person name="Inagaki F."/>
            <person name="Takami H."/>
        </authorList>
    </citation>
    <scope>NUCLEOTIDE SEQUENCE</scope>
    <source>
        <strain evidence="2">Expedition CK06-06</strain>
    </source>
</reference>
<evidence type="ECO:0000313" key="2">
    <source>
        <dbReference type="EMBL" id="GAF71072.1"/>
    </source>
</evidence>
<accession>X0S577</accession>
<gene>
    <name evidence="2" type="ORF">S01H1_15154</name>
</gene>
<sequence length="161" mass="18785">MLGIFTILKMRGIYWQERLKAVDSHESQLFKPRMILATSYIIFGIGILFNFIIYFLIFILDPLPDKIMFNFLELFIGYSGVIPPEYITRVKDLESAKYPHERTIFYVIALFSFFSFLDIILSVFVIMNKETSDPKAFIMRMIGGLIGCILFGFNTFLIVFI</sequence>
<feature type="transmembrane region" description="Helical" evidence="1">
    <location>
        <begin position="104"/>
        <end position="126"/>
    </location>
</feature>
<keyword evidence="1" id="KW-0472">Membrane</keyword>
<name>X0S577_9ZZZZ</name>
<proteinExistence type="predicted"/>
<keyword evidence="1" id="KW-1133">Transmembrane helix</keyword>
<dbReference type="EMBL" id="BARS01007910">
    <property type="protein sequence ID" value="GAF71072.1"/>
    <property type="molecule type" value="Genomic_DNA"/>
</dbReference>
<comment type="caution">
    <text evidence="2">The sequence shown here is derived from an EMBL/GenBank/DDBJ whole genome shotgun (WGS) entry which is preliminary data.</text>
</comment>
<keyword evidence="1" id="KW-0812">Transmembrane</keyword>
<dbReference type="AlphaFoldDB" id="X0S577"/>
<feature type="transmembrane region" description="Helical" evidence="1">
    <location>
        <begin position="138"/>
        <end position="160"/>
    </location>
</feature>
<evidence type="ECO:0000256" key="1">
    <source>
        <dbReference type="SAM" id="Phobius"/>
    </source>
</evidence>
<organism evidence="2">
    <name type="scientific">marine sediment metagenome</name>
    <dbReference type="NCBI Taxonomy" id="412755"/>
    <lineage>
        <taxon>unclassified sequences</taxon>
        <taxon>metagenomes</taxon>
        <taxon>ecological metagenomes</taxon>
    </lineage>
</organism>